<reference evidence="2 3" key="2">
    <citation type="submission" date="2020-04" db="EMBL/GenBank/DDBJ databases">
        <title>Genome sequencing and assembly of multiple isolates from the Colletotrichum gloeosporioides species complex.</title>
        <authorList>
            <person name="Gan P."/>
            <person name="Shirasu K."/>
        </authorList>
    </citation>
    <scope>NUCLEOTIDE SEQUENCE [LARGE SCALE GENOMIC DNA]</scope>
    <source>
        <strain evidence="2 3">Nara gc5</strain>
    </source>
</reference>
<dbReference type="Proteomes" id="UP000011096">
    <property type="component" value="Unassembled WGS sequence"/>
</dbReference>
<organism evidence="2 3">
    <name type="scientific">Colletotrichum fructicola (strain Nara gc5)</name>
    <name type="common">Anthracnose fungus</name>
    <name type="synonym">Colletotrichum gloeosporioides (strain Nara gc5)</name>
    <dbReference type="NCBI Taxonomy" id="1213859"/>
    <lineage>
        <taxon>Eukaryota</taxon>
        <taxon>Fungi</taxon>
        <taxon>Dikarya</taxon>
        <taxon>Ascomycota</taxon>
        <taxon>Pezizomycotina</taxon>
        <taxon>Sordariomycetes</taxon>
        <taxon>Hypocreomycetidae</taxon>
        <taxon>Glomerellales</taxon>
        <taxon>Glomerellaceae</taxon>
        <taxon>Colletotrichum</taxon>
        <taxon>Colletotrichum gloeosporioides species complex</taxon>
    </lineage>
</organism>
<sequence length="99" mass="10759">MTCESPSFCVLQATVLARRLVRALCRLATAPSDPKDELSNDLTSPHSSAHELLEPTVSRGRTDNLEAPEACTNGPGVTPSCHSQRLYDVISETDLHRTL</sequence>
<dbReference type="GeneID" id="43606561"/>
<reference evidence="2 3" key="1">
    <citation type="submission" date="2012-08" db="EMBL/GenBank/DDBJ databases">
        <authorList>
            <person name="Gan P.H.P."/>
            <person name="Ikeda K."/>
            <person name="Irieda H."/>
            <person name="Narusaka M."/>
            <person name="O'Connell R.J."/>
            <person name="Narusaka Y."/>
            <person name="Takano Y."/>
            <person name="Kubo Y."/>
            <person name="Shirasu K."/>
        </authorList>
    </citation>
    <scope>NUCLEOTIDE SEQUENCE [LARGE SCALE GENOMIC DNA]</scope>
    <source>
        <strain evidence="2 3">Nara gc5</strain>
    </source>
</reference>
<evidence type="ECO:0000313" key="2">
    <source>
        <dbReference type="EMBL" id="KAF4489976.1"/>
    </source>
</evidence>
<accession>A0A7J6JI16</accession>
<keyword evidence="3" id="KW-1185">Reference proteome</keyword>
<dbReference type="RefSeq" id="XP_031880669.2">
    <property type="nucleotide sequence ID" value="XM_032022364.2"/>
</dbReference>
<name>A0A7J6JI16_COLFN</name>
<dbReference type="InParanoid" id="A0A7J6JI16"/>
<proteinExistence type="predicted"/>
<dbReference type="EMBL" id="ANPB02000002">
    <property type="protein sequence ID" value="KAF4489976.1"/>
    <property type="molecule type" value="Genomic_DNA"/>
</dbReference>
<dbReference type="AlphaFoldDB" id="A0A7J6JI16"/>
<evidence type="ECO:0000313" key="3">
    <source>
        <dbReference type="Proteomes" id="UP000011096"/>
    </source>
</evidence>
<gene>
    <name evidence="2" type="ORF">CGGC5_v004726</name>
</gene>
<protein>
    <submittedName>
        <fullName evidence="2">Uncharacterized protein</fullName>
    </submittedName>
</protein>
<comment type="caution">
    <text evidence="2">The sequence shown here is derived from an EMBL/GenBank/DDBJ whole genome shotgun (WGS) entry which is preliminary data.</text>
</comment>
<evidence type="ECO:0000256" key="1">
    <source>
        <dbReference type="SAM" id="MobiDB-lite"/>
    </source>
</evidence>
<feature type="region of interest" description="Disordered" evidence="1">
    <location>
        <begin position="31"/>
        <end position="78"/>
    </location>
</feature>